<dbReference type="GO" id="GO:0046654">
    <property type="term" value="P:tetrahydrofolate biosynthetic process"/>
    <property type="evidence" value="ECO:0007669"/>
    <property type="project" value="UniProtKB-UniRule"/>
</dbReference>
<keyword evidence="9" id="KW-1185">Reference proteome</keyword>
<evidence type="ECO:0000256" key="4">
    <source>
        <dbReference type="ARBA" id="ARBA00022909"/>
    </source>
</evidence>
<dbReference type="CDD" id="cd00534">
    <property type="entry name" value="DHNA_DHNTPE"/>
    <property type="match status" value="1"/>
</dbReference>
<gene>
    <name evidence="8" type="primary">folB</name>
    <name evidence="8" type="ORF">P6N53_17320</name>
</gene>
<dbReference type="PANTHER" id="PTHR42844:SF1">
    <property type="entry name" value="DIHYDRONEOPTERIN ALDOLASE 1-RELATED"/>
    <property type="match status" value="1"/>
</dbReference>
<dbReference type="FunFam" id="3.30.1130.10:FF:000003">
    <property type="entry name" value="7,8-dihydroneopterin aldolase"/>
    <property type="match status" value="1"/>
</dbReference>
<dbReference type="GO" id="GO:0046656">
    <property type="term" value="P:folic acid biosynthetic process"/>
    <property type="evidence" value="ECO:0007669"/>
    <property type="project" value="UniProtKB-UniRule"/>
</dbReference>
<keyword evidence="5 6" id="KW-0456">Lyase</keyword>
<sequence>MTDKIILAGMEFFGFHGVFEEERRLGQKFQVDLVLYLDLAPAGCSDNIEQSVSYAEVFELVKGVMTGKSLNLLEALAEEISKVVLASLPLVEGLKVVVKKPGAPIPGNFEYMAVEINRKRI</sequence>
<keyword evidence="4 6" id="KW-0289">Folate biosynthesis</keyword>
<dbReference type="Proteomes" id="UP001172911">
    <property type="component" value="Unassembled WGS sequence"/>
</dbReference>
<dbReference type="SMART" id="SM00905">
    <property type="entry name" value="FolB"/>
    <property type="match status" value="1"/>
</dbReference>
<dbReference type="Gene3D" id="3.30.1130.10">
    <property type="match status" value="1"/>
</dbReference>
<dbReference type="RefSeq" id="WP_304545388.1">
    <property type="nucleotide sequence ID" value="NZ_JARPTC010000029.1"/>
</dbReference>
<organism evidence="8 9">
    <name type="scientific">Desulforamulus aquiferis</name>
    <dbReference type="NCBI Taxonomy" id="1397668"/>
    <lineage>
        <taxon>Bacteria</taxon>
        <taxon>Bacillati</taxon>
        <taxon>Bacillota</taxon>
        <taxon>Clostridia</taxon>
        <taxon>Eubacteriales</taxon>
        <taxon>Peptococcaceae</taxon>
        <taxon>Desulforamulus</taxon>
    </lineage>
</organism>
<comment type="similarity">
    <text evidence="3 6">Belongs to the DHNA family.</text>
</comment>
<dbReference type="NCBIfam" id="TIGR00526">
    <property type="entry name" value="folB_dom"/>
    <property type="match status" value="1"/>
</dbReference>
<dbReference type="InterPro" id="IPR006157">
    <property type="entry name" value="FolB_dom"/>
</dbReference>
<evidence type="ECO:0000313" key="8">
    <source>
        <dbReference type="EMBL" id="MDO7788972.1"/>
    </source>
</evidence>
<evidence type="ECO:0000256" key="2">
    <source>
        <dbReference type="ARBA" id="ARBA00005013"/>
    </source>
</evidence>
<dbReference type="GO" id="GO:0005737">
    <property type="term" value="C:cytoplasm"/>
    <property type="evidence" value="ECO:0007669"/>
    <property type="project" value="TreeGrafter"/>
</dbReference>
<comment type="caution">
    <text evidence="8">The sequence shown here is derived from an EMBL/GenBank/DDBJ whole genome shotgun (WGS) entry which is preliminary data.</text>
</comment>
<dbReference type="EMBL" id="JARPTC010000029">
    <property type="protein sequence ID" value="MDO7788972.1"/>
    <property type="molecule type" value="Genomic_DNA"/>
</dbReference>
<comment type="pathway">
    <text evidence="2 6">Cofactor biosynthesis; tetrahydrofolate biosynthesis; 2-amino-4-hydroxy-6-hydroxymethyl-7,8-dihydropteridine diphosphate from 7,8-dihydroneopterin triphosphate: step 3/4.</text>
</comment>
<comment type="function">
    <text evidence="6">Catalyzes the conversion of 7,8-dihydroneopterin to 6-hydroxymethyl-7,8-dihydropterin.</text>
</comment>
<dbReference type="Pfam" id="PF02152">
    <property type="entry name" value="FolB"/>
    <property type="match status" value="1"/>
</dbReference>
<reference evidence="8" key="2">
    <citation type="submission" date="2023-03" db="EMBL/GenBank/DDBJ databases">
        <authorList>
            <person name="Zhang Z."/>
        </authorList>
    </citation>
    <scope>NUCLEOTIDE SEQUENCE</scope>
    <source>
        <strain evidence="8">DSA</strain>
    </source>
</reference>
<dbReference type="PANTHER" id="PTHR42844">
    <property type="entry name" value="DIHYDRONEOPTERIN ALDOLASE 1-RELATED"/>
    <property type="match status" value="1"/>
</dbReference>
<dbReference type="InterPro" id="IPR043133">
    <property type="entry name" value="GTP-CH-I_C/QueF"/>
</dbReference>
<dbReference type="NCBIfam" id="TIGR00525">
    <property type="entry name" value="folB"/>
    <property type="match status" value="1"/>
</dbReference>
<dbReference type="SUPFAM" id="SSF55620">
    <property type="entry name" value="Tetrahydrobiopterin biosynthesis enzymes-like"/>
    <property type="match status" value="1"/>
</dbReference>
<evidence type="ECO:0000256" key="3">
    <source>
        <dbReference type="ARBA" id="ARBA00005708"/>
    </source>
</evidence>
<comment type="catalytic activity">
    <reaction evidence="1 6">
        <text>7,8-dihydroneopterin = 6-hydroxymethyl-7,8-dihydropterin + glycolaldehyde</text>
        <dbReference type="Rhea" id="RHEA:10540"/>
        <dbReference type="ChEBI" id="CHEBI:17001"/>
        <dbReference type="ChEBI" id="CHEBI:17071"/>
        <dbReference type="ChEBI" id="CHEBI:44841"/>
        <dbReference type="EC" id="4.1.2.25"/>
    </reaction>
</comment>
<evidence type="ECO:0000256" key="6">
    <source>
        <dbReference type="RuleBase" id="RU362079"/>
    </source>
</evidence>
<evidence type="ECO:0000313" key="9">
    <source>
        <dbReference type="Proteomes" id="UP001172911"/>
    </source>
</evidence>
<evidence type="ECO:0000256" key="5">
    <source>
        <dbReference type="ARBA" id="ARBA00023239"/>
    </source>
</evidence>
<dbReference type="InterPro" id="IPR006156">
    <property type="entry name" value="Dihydroneopterin_aldolase"/>
</dbReference>
<reference evidence="8" key="1">
    <citation type="journal article" date="2023" name="J. Hazard. Mater.">
        <title>Anaerobic biodegradation of pyrene and benzo[a]pyrene by a new sulfate-reducing Desulforamulus aquiferis strain DSA.</title>
        <authorList>
            <person name="Zhang Z."/>
            <person name="Sun J."/>
            <person name="Gong X."/>
            <person name="Wang C."/>
            <person name="Wang H."/>
        </authorList>
    </citation>
    <scope>NUCLEOTIDE SEQUENCE</scope>
    <source>
        <strain evidence="8">DSA</strain>
    </source>
</reference>
<feature type="domain" description="Dihydroneopterin aldolase/epimerase" evidence="7">
    <location>
        <begin position="5"/>
        <end position="118"/>
    </location>
</feature>
<proteinExistence type="inferred from homology"/>
<evidence type="ECO:0000256" key="1">
    <source>
        <dbReference type="ARBA" id="ARBA00001353"/>
    </source>
</evidence>
<name>A0AAW7ZGZ9_9FIRM</name>
<dbReference type="AlphaFoldDB" id="A0AAW7ZGZ9"/>
<dbReference type="EC" id="4.1.2.25" evidence="6"/>
<protein>
    <recommendedName>
        <fullName evidence="6">7,8-dihydroneopterin aldolase</fullName>
        <ecNumber evidence="6">4.1.2.25</ecNumber>
    </recommendedName>
</protein>
<dbReference type="GO" id="GO:0004150">
    <property type="term" value="F:dihydroneopterin aldolase activity"/>
    <property type="evidence" value="ECO:0007669"/>
    <property type="project" value="UniProtKB-UniRule"/>
</dbReference>
<evidence type="ECO:0000259" key="7">
    <source>
        <dbReference type="SMART" id="SM00905"/>
    </source>
</evidence>
<accession>A0AAW7ZGZ9</accession>